<comment type="function">
    <text evidence="4">IF-3 binds to the 30S ribosomal subunit and shifts the equilibrium between 70S ribosomes and their 50S and 30S subunits in favor of the free subunits, thus enhancing the availability of 30S subunits on which protein synthesis initiation begins.</text>
</comment>
<dbReference type="PANTHER" id="PTHR10938:SF0">
    <property type="entry name" value="TRANSLATION INITIATION FACTOR IF-3, MITOCHONDRIAL"/>
    <property type="match status" value="1"/>
</dbReference>
<evidence type="ECO:0000256" key="4">
    <source>
        <dbReference type="HAMAP-Rule" id="MF_00080"/>
    </source>
</evidence>
<dbReference type="Pfam" id="PF05198">
    <property type="entry name" value="IF3_N"/>
    <property type="match status" value="1"/>
</dbReference>
<organism evidence="9 10">
    <name type="scientific">Neolewinella aquimaris</name>
    <dbReference type="NCBI Taxonomy" id="1835722"/>
    <lineage>
        <taxon>Bacteria</taxon>
        <taxon>Pseudomonadati</taxon>
        <taxon>Bacteroidota</taxon>
        <taxon>Saprospiria</taxon>
        <taxon>Saprospirales</taxon>
        <taxon>Lewinellaceae</taxon>
        <taxon>Neolewinella</taxon>
    </lineage>
</organism>
<keyword evidence="3 4" id="KW-0648">Protein biosynthesis</keyword>
<comment type="subcellular location">
    <subcellularLocation>
        <location evidence="4">Cytoplasm</location>
    </subcellularLocation>
</comment>
<dbReference type="AlphaFoldDB" id="A0A840DYW7"/>
<proteinExistence type="inferred from homology"/>
<keyword evidence="4" id="KW-0963">Cytoplasm</keyword>
<feature type="domain" description="Translation initiation factor 3 C-terminal" evidence="7">
    <location>
        <begin position="111"/>
        <end position="195"/>
    </location>
</feature>
<dbReference type="Proteomes" id="UP000576209">
    <property type="component" value="Unassembled WGS sequence"/>
</dbReference>
<evidence type="ECO:0000313" key="9">
    <source>
        <dbReference type="EMBL" id="MBB4078181.1"/>
    </source>
</evidence>
<evidence type="ECO:0000259" key="8">
    <source>
        <dbReference type="Pfam" id="PF05198"/>
    </source>
</evidence>
<dbReference type="Gene3D" id="3.30.110.10">
    <property type="entry name" value="Translation initiation factor 3 (IF-3), C-terminal domain"/>
    <property type="match status" value="1"/>
</dbReference>
<comment type="subunit">
    <text evidence="4">Monomer.</text>
</comment>
<name>A0A840DYW7_9BACT</name>
<feature type="domain" description="Translation initiation factor 3 N-terminal" evidence="8">
    <location>
        <begin position="24"/>
        <end position="102"/>
    </location>
</feature>
<dbReference type="SUPFAM" id="SSF55200">
    <property type="entry name" value="Translation initiation factor IF3, C-terminal domain"/>
    <property type="match status" value="1"/>
</dbReference>
<evidence type="ECO:0000256" key="1">
    <source>
        <dbReference type="ARBA" id="ARBA00005439"/>
    </source>
</evidence>
<dbReference type="InterPro" id="IPR001288">
    <property type="entry name" value="Translation_initiation_fac_3"/>
</dbReference>
<reference evidence="9 10" key="1">
    <citation type="submission" date="2020-08" db="EMBL/GenBank/DDBJ databases">
        <title>Genomic Encyclopedia of Type Strains, Phase IV (KMG-IV): sequencing the most valuable type-strain genomes for metagenomic binning, comparative biology and taxonomic classification.</title>
        <authorList>
            <person name="Goeker M."/>
        </authorList>
    </citation>
    <scope>NUCLEOTIDE SEQUENCE [LARGE SCALE GENOMIC DNA]</scope>
    <source>
        <strain evidence="9 10">DSM 105137</strain>
    </source>
</reference>
<dbReference type="Pfam" id="PF00707">
    <property type="entry name" value="IF3_C"/>
    <property type="match status" value="1"/>
</dbReference>
<dbReference type="HAMAP" id="MF_00080">
    <property type="entry name" value="IF_3"/>
    <property type="match status" value="1"/>
</dbReference>
<evidence type="ECO:0000256" key="3">
    <source>
        <dbReference type="ARBA" id="ARBA00022917"/>
    </source>
</evidence>
<evidence type="ECO:0000256" key="2">
    <source>
        <dbReference type="ARBA" id="ARBA00022540"/>
    </source>
</evidence>
<dbReference type="RefSeq" id="WP_221233783.1">
    <property type="nucleotide sequence ID" value="NZ_JACIFF010000001.1"/>
</dbReference>
<feature type="region of interest" description="Disordered" evidence="6">
    <location>
        <begin position="185"/>
        <end position="213"/>
    </location>
</feature>
<gene>
    <name evidence="4" type="primary">infC</name>
    <name evidence="9" type="ORF">GGR28_000782</name>
</gene>
<dbReference type="GO" id="GO:0043022">
    <property type="term" value="F:ribosome binding"/>
    <property type="evidence" value="ECO:0007669"/>
    <property type="project" value="TreeGrafter"/>
</dbReference>
<dbReference type="FunFam" id="3.30.110.10:FF:000001">
    <property type="entry name" value="Translation initiation factor IF-3"/>
    <property type="match status" value="1"/>
</dbReference>
<dbReference type="InterPro" id="IPR036787">
    <property type="entry name" value="T_IF-3_N_sf"/>
</dbReference>
<dbReference type="InterPro" id="IPR019815">
    <property type="entry name" value="Translation_initiation_fac_3_C"/>
</dbReference>
<dbReference type="Gene3D" id="3.10.20.80">
    <property type="entry name" value="Translation initiation factor 3 (IF-3), N-terminal domain"/>
    <property type="match status" value="1"/>
</dbReference>
<dbReference type="InterPro" id="IPR019814">
    <property type="entry name" value="Translation_initiation_fac_3_N"/>
</dbReference>
<sequence length="213" mass="24712">MAKRRGGGRNRYTRREEPTPQFRINDMIRVPEVRLVGDNLEQISEELGTKVESGVYDIRQLKGWGRDLGLDLVEISPNASPPVVRMTDYKKFLYEKKRKEKEIRSKAVKTVIKEVRFGPNTDDHDFDFKVRHARGFLEDGAKVKAYVHFRGRSIVFKDRGELLLLRFMKELEDLGAAEAMPKMEGRRMNVIISPKKVQKKSKSKSSSEEEDKE</sequence>
<evidence type="ECO:0000256" key="5">
    <source>
        <dbReference type="NCBIfam" id="TIGR00168"/>
    </source>
</evidence>
<dbReference type="NCBIfam" id="TIGR00168">
    <property type="entry name" value="infC"/>
    <property type="match status" value="1"/>
</dbReference>
<dbReference type="GO" id="GO:0003743">
    <property type="term" value="F:translation initiation factor activity"/>
    <property type="evidence" value="ECO:0007669"/>
    <property type="project" value="UniProtKB-UniRule"/>
</dbReference>
<accession>A0A840DYW7</accession>
<keyword evidence="2 4" id="KW-0396">Initiation factor</keyword>
<dbReference type="SUPFAM" id="SSF54364">
    <property type="entry name" value="Translation initiation factor IF3, N-terminal domain"/>
    <property type="match status" value="1"/>
</dbReference>
<protein>
    <recommendedName>
        <fullName evidence="4 5">Translation initiation factor IF-3</fullName>
    </recommendedName>
</protein>
<comment type="caution">
    <text evidence="9">The sequence shown here is derived from an EMBL/GenBank/DDBJ whole genome shotgun (WGS) entry which is preliminary data.</text>
</comment>
<evidence type="ECO:0000256" key="6">
    <source>
        <dbReference type="SAM" id="MobiDB-lite"/>
    </source>
</evidence>
<comment type="similarity">
    <text evidence="1 4">Belongs to the IF-3 family.</text>
</comment>
<dbReference type="GO" id="GO:0016020">
    <property type="term" value="C:membrane"/>
    <property type="evidence" value="ECO:0007669"/>
    <property type="project" value="TreeGrafter"/>
</dbReference>
<keyword evidence="10" id="KW-1185">Reference proteome</keyword>
<dbReference type="GO" id="GO:0032790">
    <property type="term" value="P:ribosome disassembly"/>
    <property type="evidence" value="ECO:0007669"/>
    <property type="project" value="TreeGrafter"/>
</dbReference>
<dbReference type="GO" id="GO:0005829">
    <property type="term" value="C:cytosol"/>
    <property type="evidence" value="ECO:0007669"/>
    <property type="project" value="TreeGrafter"/>
</dbReference>
<dbReference type="EMBL" id="JACIFF010000001">
    <property type="protein sequence ID" value="MBB4078181.1"/>
    <property type="molecule type" value="Genomic_DNA"/>
</dbReference>
<dbReference type="PANTHER" id="PTHR10938">
    <property type="entry name" value="TRANSLATION INITIATION FACTOR IF-3"/>
    <property type="match status" value="1"/>
</dbReference>
<dbReference type="InterPro" id="IPR036788">
    <property type="entry name" value="T_IF-3_C_sf"/>
</dbReference>
<evidence type="ECO:0000259" key="7">
    <source>
        <dbReference type="Pfam" id="PF00707"/>
    </source>
</evidence>
<evidence type="ECO:0000313" key="10">
    <source>
        <dbReference type="Proteomes" id="UP000576209"/>
    </source>
</evidence>